<protein>
    <recommendedName>
        <fullName evidence="2">Post-SET domain-containing protein</fullName>
    </recommendedName>
</protein>
<dbReference type="AlphaFoldDB" id="A0A0F9CPW0"/>
<comment type="caution">
    <text evidence="1">The sequence shown here is derived from an EMBL/GenBank/DDBJ whole genome shotgun (WGS) entry which is preliminary data.</text>
</comment>
<dbReference type="EMBL" id="LAZR01032267">
    <property type="protein sequence ID" value="KKL51393.1"/>
    <property type="molecule type" value="Genomic_DNA"/>
</dbReference>
<sequence>MAWDSKISLKEFERAYIKRSNISRSFYNRWRITLPCKCDDDGCEGWASISKNPDSVHHHCLFSFPPINEYLEYIIARS</sequence>
<organism evidence="1">
    <name type="scientific">marine sediment metagenome</name>
    <dbReference type="NCBI Taxonomy" id="412755"/>
    <lineage>
        <taxon>unclassified sequences</taxon>
        <taxon>metagenomes</taxon>
        <taxon>ecological metagenomes</taxon>
    </lineage>
</organism>
<proteinExistence type="predicted"/>
<accession>A0A0F9CPW0</accession>
<reference evidence="1" key="1">
    <citation type="journal article" date="2015" name="Nature">
        <title>Complex archaea that bridge the gap between prokaryotes and eukaryotes.</title>
        <authorList>
            <person name="Spang A."/>
            <person name="Saw J.H."/>
            <person name="Jorgensen S.L."/>
            <person name="Zaremba-Niedzwiedzka K."/>
            <person name="Martijn J."/>
            <person name="Lind A.E."/>
            <person name="van Eijk R."/>
            <person name="Schleper C."/>
            <person name="Guy L."/>
            <person name="Ettema T.J."/>
        </authorList>
    </citation>
    <scope>NUCLEOTIDE SEQUENCE</scope>
</reference>
<name>A0A0F9CPW0_9ZZZZ</name>
<evidence type="ECO:0008006" key="2">
    <source>
        <dbReference type="Google" id="ProtNLM"/>
    </source>
</evidence>
<gene>
    <name evidence="1" type="ORF">LCGC14_2295930</name>
</gene>
<evidence type="ECO:0000313" key="1">
    <source>
        <dbReference type="EMBL" id="KKL51393.1"/>
    </source>
</evidence>